<accession>A0A8E0RSI9</accession>
<organism evidence="1 2">
    <name type="scientific">Fasciolopsis buskii</name>
    <dbReference type="NCBI Taxonomy" id="27845"/>
    <lineage>
        <taxon>Eukaryota</taxon>
        <taxon>Metazoa</taxon>
        <taxon>Spiralia</taxon>
        <taxon>Lophotrochozoa</taxon>
        <taxon>Platyhelminthes</taxon>
        <taxon>Trematoda</taxon>
        <taxon>Digenea</taxon>
        <taxon>Plagiorchiida</taxon>
        <taxon>Echinostomata</taxon>
        <taxon>Echinostomatoidea</taxon>
        <taxon>Fasciolidae</taxon>
        <taxon>Fasciolopsis</taxon>
    </lineage>
</organism>
<keyword evidence="1" id="KW-0418">Kinase</keyword>
<keyword evidence="1" id="KW-0808">Transferase</keyword>
<comment type="caution">
    <text evidence="1">The sequence shown here is derived from an EMBL/GenBank/DDBJ whole genome shotgun (WGS) entry which is preliminary data.</text>
</comment>
<sequence length="237" mass="25735">MFLYFLQGELPWKDLKTASLLARHQKIGEAKRATPIDVPCHGYSKMAAYLRYVRSLDFLEEPNYEYHRLIFMELLRSTGWECLSYPAHIPAENNPLGMSIHDLGGEPNEAPLPGLLGNAGLYGSAANPTIIPTSAGSGCTNKERLIQLFEAVPTGTSSFGVTNIHFRSMLAHFPGPEGSAGHEFDIVGTTNLDTSDVDVGGDHHENALSQSDAALALVEPGVQNPESASRDPLFFVP</sequence>
<evidence type="ECO:0000313" key="2">
    <source>
        <dbReference type="Proteomes" id="UP000728185"/>
    </source>
</evidence>
<gene>
    <name evidence="1" type="ORF">FBUS_01970</name>
</gene>
<dbReference type="PANTHER" id="PTHR11909">
    <property type="entry name" value="CASEIN KINASE-RELATED"/>
    <property type="match status" value="1"/>
</dbReference>
<dbReference type="GO" id="GO:0016301">
    <property type="term" value="F:kinase activity"/>
    <property type="evidence" value="ECO:0007669"/>
    <property type="project" value="UniProtKB-KW"/>
</dbReference>
<dbReference type="Proteomes" id="UP000728185">
    <property type="component" value="Unassembled WGS sequence"/>
</dbReference>
<dbReference type="AlphaFoldDB" id="A0A8E0RSI9"/>
<dbReference type="Gene3D" id="1.10.510.10">
    <property type="entry name" value="Transferase(Phosphotransferase) domain 1"/>
    <property type="match status" value="1"/>
</dbReference>
<name>A0A8E0RSI9_9TREM</name>
<keyword evidence="2" id="KW-1185">Reference proteome</keyword>
<proteinExistence type="predicted"/>
<reference evidence="1" key="1">
    <citation type="submission" date="2019-05" db="EMBL/GenBank/DDBJ databases">
        <title>Annotation for the trematode Fasciolopsis buski.</title>
        <authorList>
            <person name="Choi Y.-J."/>
        </authorList>
    </citation>
    <scope>NUCLEOTIDE SEQUENCE</scope>
    <source>
        <strain evidence="1">HT</strain>
        <tissue evidence="1">Whole worm</tissue>
    </source>
</reference>
<evidence type="ECO:0000313" key="1">
    <source>
        <dbReference type="EMBL" id="KAA0190500.1"/>
    </source>
</evidence>
<dbReference type="EMBL" id="LUCM01007006">
    <property type="protein sequence ID" value="KAA0190500.1"/>
    <property type="molecule type" value="Genomic_DNA"/>
</dbReference>
<dbReference type="InterPro" id="IPR050235">
    <property type="entry name" value="CK1_Ser-Thr_kinase"/>
</dbReference>
<protein>
    <submittedName>
        <fullName evidence="1">Casein kinase I isoform gamma-3</fullName>
    </submittedName>
</protein>
<dbReference type="OrthoDB" id="5800476at2759"/>